<dbReference type="Proteomes" id="UP000286351">
    <property type="component" value="Unassembled WGS sequence"/>
</dbReference>
<organism evidence="1 2">
    <name type="scientific">Pseudomonas brassicacearum</name>
    <dbReference type="NCBI Taxonomy" id="930166"/>
    <lineage>
        <taxon>Bacteria</taxon>
        <taxon>Pseudomonadati</taxon>
        <taxon>Pseudomonadota</taxon>
        <taxon>Gammaproteobacteria</taxon>
        <taxon>Pseudomonadales</taxon>
        <taxon>Pseudomonadaceae</taxon>
        <taxon>Pseudomonas</taxon>
    </lineage>
</organism>
<name>A0A423J887_9PSED</name>
<dbReference type="EMBL" id="MOBO01000026">
    <property type="protein sequence ID" value="RON33874.1"/>
    <property type="molecule type" value="Genomic_DNA"/>
</dbReference>
<gene>
    <name evidence="1" type="ORF">BK664_25640</name>
</gene>
<evidence type="ECO:0000313" key="1">
    <source>
        <dbReference type="EMBL" id="RON33874.1"/>
    </source>
</evidence>
<proteinExistence type="predicted"/>
<comment type="caution">
    <text evidence="1">The sequence shown here is derived from an EMBL/GenBank/DDBJ whole genome shotgun (WGS) entry which is preliminary data.</text>
</comment>
<sequence length="59" mass="6711">MMTYQAIVERPPEHMLDCFVVDDSNWLNSDAADRPMGRNGSLGMTLSWSVDRDSNFARC</sequence>
<reference evidence="1 2" key="1">
    <citation type="submission" date="2016-10" db="EMBL/GenBank/DDBJ databases">
        <title>Comparative genome analysis of multiple Pseudomonas spp. focuses on biocontrol and plant growth promoting traits.</title>
        <authorList>
            <person name="Tao X.-Y."/>
            <person name="Taylor C.G."/>
        </authorList>
    </citation>
    <scope>NUCLEOTIDE SEQUENCE [LARGE SCALE GENOMIC DNA]</scope>
    <source>
        <strain evidence="1 2">38D4</strain>
    </source>
</reference>
<accession>A0A423J887</accession>
<dbReference type="AlphaFoldDB" id="A0A423J887"/>
<evidence type="ECO:0000313" key="2">
    <source>
        <dbReference type="Proteomes" id="UP000286351"/>
    </source>
</evidence>
<protein>
    <submittedName>
        <fullName evidence="1">Uncharacterized protein</fullName>
    </submittedName>
</protein>